<evidence type="ECO:0000313" key="1">
    <source>
        <dbReference type="EMBL" id="QQS82673.1"/>
    </source>
</evidence>
<gene>
    <name evidence="2" type="ORF">EIG99_06450</name>
    <name evidence="1" type="ORF">I6J05_12470</name>
</gene>
<dbReference type="Proteomes" id="UP000293854">
    <property type="component" value="Unassembled WGS sequence"/>
</dbReference>
<evidence type="ECO:0000313" key="2">
    <source>
        <dbReference type="EMBL" id="RZI02376.1"/>
    </source>
</evidence>
<dbReference type="OrthoDB" id="2401088at2"/>
<evidence type="ECO:0000313" key="3">
    <source>
        <dbReference type="Proteomes" id="UP000293854"/>
    </source>
</evidence>
<reference evidence="2 3" key="1">
    <citation type="submission" date="2018-11" db="EMBL/GenBank/DDBJ databases">
        <title>Genomic profiling of Staphylococcus species from a Poultry farm system in KwaZulu-Natal, South Africa.</title>
        <authorList>
            <person name="Amoako D.G."/>
            <person name="Somboro A.M."/>
            <person name="Abia A.L.K."/>
            <person name="Bester L.A."/>
            <person name="Essack S.Y."/>
        </authorList>
    </citation>
    <scope>NUCLEOTIDE SEQUENCE [LARGE SCALE GENOMIC DNA]</scope>
    <source>
        <strain evidence="2 3">SA11</strain>
    </source>
</reference>
<dbReference type="EMBL" id="CP068073">
    <property type="protein sequence ID" value="QQS82673.1"/>
    <property type="molecule type" value="Genomic_DNA"/>
</dbReference>
<accession>A0A143PAH7</accession>
<reference evidence="1 4" key="2">
    <citation type="submission" date="2021-01" db="EMBL/GenBank/DDBJ databases">
        <title>FDA dAtabase for Regulatory Grade micrObial Sequences (FDA-ARGOS): Supporting development and validation of Infectious Disease Dx tests.</title>
        <authorList>
            <person name="Sproer C."/>
            <person name="Gronow S."/>
            <person name="Severitt S."/>
            <person name="Schroder I."/>
            <person name="Tallon L."/>
            <person name="Sadzewicz L."/>
            <person name="Zhao X."/>
            <person name="Boylan J."/>
            <person name="Ott S."/>
            <person name="Bowen H."/>
            <person name="Vavikolanu K."/>
            <person name="Mehta A."/>
            <person name="Aluvathingal J."/>
            <person name="Nadendla S."/>
            <person name="Lowell S."/>
            <person name="Myers T."/>
            <person name="Yan Y."/>
            <person name="Sichtig H."/>
        </authorList>
    </citation>
    <scope>NUCLEOTIDE SEQUENCE [LARGE SCALE GENOMIC DNA]</scope>
    <source>
        <strain evidence="1 4">FDAARGOS_1148</strain>
    </source>
</reference>
<sequence>MYEPEFHELEGKKMTLKQVSEAIEKISGYQLEQPTGQIKRIVAQKPNFESDTDTFQATYKLNHLGDFVDVTFTALKSERERLNDVQVTIQLITYITRSKLPQA</sequence>
<dbReference type="RefSeq" id="WP_047132760.1">
    <property type="nucleotide sequence ID" value="NZ_CP015114.1"/>
</dbReference>
<dbReference type="GeneID" id="93727423"/>
<proteinExistence type="predicted"/>
<dbReference type="AlphaFoldDB" id="A0A143PAH7"/>
<evidence type="ECO:0000313" key="4">
    <source>
        <dbReference type="Proteomes" id="UP000595942"/>
    </source>
</evidence>
<name>A0A143PAH7_9STAP</name>
<dbReference type="Proteomes" id="UP000595942">
    <property type="component" value="Chromosome"/>
</dbReference>
<dbReference type="EMBL" id="RQTE01000104">
    <property type="protein sequence ID" value="RZI02376.1"/>
    <property type="molecule type" value="Genomic_DNA"/>
</dbReference>
<protein>
    <submittedName>
        <fullName evidence="2">Uncharacterized protein</fullName>
    </submittedName>
</protein>
<dbReference type="KEGG" id="scv:A4G25_06060"/>
<organism evidence="2 3">
    <name type="scientific">Staphylococcus condimenti</name>
    <dbReference type="NCBI Taxonomy" id="70255"/>
    <lineage>
        <taxon>Bacteria</taxon>
        <taxon>Bacillati</taxon>
        <taxon>Bacillota</taxon>
        <taxon>Bacilli</taxon>
        <taxon>Bacillales</taxon>
        <taxon>Staphylococcaceae</taxon>
        <taxon>Staphylococcus</taxon>
    </lineage>
</organism>
<keyword evidence="4" id="KW-1185">Reference proteome</keyword>